<comment type="caution">
    <text evidence="1">The sequence shown here is derived from an EMBL/GenBank/DDBJ whole genome shotgun (WGS) entry which is preliminary data.</text>
</comment>
<accession>A0A0V0QFE6</accession>
<proteinExistence type="predicted"/>
<keyword evidence="2" id="KW-1185">Reference proteome</keyword>
<gene>
    <name evidence="1" type="ORF">PPERSA_02071</name>
</gene>
<dbReference type="AlphaFoldDB" id="A0A0V0QFE6"/>
<dbReference type="InParanoid" id="A0A0V0QFE6"/>
<sequence>MEFLAINEEVEEDNSVKQIYRHQLGKFLFLAQRNQQRVSFLNNENKTELELQFIQSNQPDFYRKSQEYELYLLDKSPIFLNQQYLQTEHPGQELITQQNEFKKKMLTTEQKYE</sequence>
<dbReference type="EMBL" id="LDAU01000181">
    <property type="protein sequence ID" value="KRX00892.1"/>
    <property type="molecule type" value="Genomic_DNA"/>
</dbReference>
<name>A0A0V0QFE6_PSEPJ</name>
<evidence type="ECO:0000313" key="2">
    <source>
        <dbReference type="Proteomes" id="UP000054937"/>
    </source>
</evidence>
<organism evidence="1 2">
    <name type="scientific">Pseudocohnilembus persalinus</name>
    <name type="common">Ciliate</name>
    <dbReference type="NCBI Taxonomy" id="266149"/>
    <lineage>
        <taxon>Eukaryota</taxon>
        <taxon>Sar</taxon>
        <taxon>Alveolata</taxon>
        <taxon>Ciliophora</taxon>
        <taxon>Intramacronucleata</taxon>
        <taxon>Oligohymenophorea</taxon>
        <taxon>Scuticociliatia</taxon>
        <taxon>Philasterida</taxon>
        <taxon>Pseudocohnilembidae</taxon>
        <taxon>Pseudocohnilembus</taxon>
    </lineage>
</organism>
<reference evidence="1 2" key="1">
    <citation type="journal article" date="2015" name="Sci. Rep.">
        <title>Genome of the facultative scuticociliatosis pathogen Pseudocohnilembus persalinus provides insight into its virulence through horizontal gene transfer.</title>
        <authorList>
            <person name="Xiong J."/>
            <person name="Wang G."/>
            <person name="Cheng J."/>
            <person name="Tian M."/>
            <person name="Pan X."/>
            <person name="Warren A."/>
            <person name="Jiang C."/>
            <person name="Yuan D."/>
            <person name="Miao W."/>
        </authorList>
    </citation>
    <scope>NUCLEOTIDE SEQUENCE [LARGE SCALE GENOMIC DNA]</scope>
    <source>
        <strain evidence="1">36N120E</strain>
    </source>
</reference>
<dbReference type="Proteomes" id="UP000054937">
    <property type="component" value="Unassembled WGS sequence"/>
</dbReference>
<evidence type="ECO:0000313" key="1">
    <source>
        <dbReference type="EMBL" id="KRX00892.1"/>
    </source>
</evidence>
<protein>
    <submittedName>
        <fullName evidence="1">Uncharacterized protein</fullName>
    </submittedName>
</protein>